<organism evidence="5 6">
    <name type="scientific">Alienimonas chondri</name>
    <dbReference type="NCBI Taxonomy" id="2681879"/>
    <lineage>
        <taxon>Bacteria</taxon>
        <taxon>Pseudomonadati</taxon>
        <taxon>Planctomycetota</taxon>
        <taxon>Planctomycetia</taxon>
        <taxon>Planctomycetales</taxon>
        <taxon>Planctomycetaceae</taxon>
        <taxon>Alienimonas</taxon>
    </lineage>
</organism>
<reference evidence="5 6" key="1">
    <citation type="journal article" date="2020" name="Syst. Appl. Microbiol.">
        <title>Alienimonas chondri sp. nov., a novel planctomycete isolated from the biofilm of the red alga Chondrus crispus.</title>
        <authorList>
            <person name="Vitorino I."/>
            <person name="Albuquerque L."/>
            <person name="Wiegand S."/>
            <person name="Kallscheuer N."/>
            <person name="da Costa M.S."/>
            <person name="Lobo-da-Cunha A."/>
            <person name="Jogler C."/>
            <person name="Lage O.M."/>
        </authorList>
    </citation>
    <scope>NUCLEOTIDE SEQUENCE [LARGE SCALE GENOMIC DNA]</scope>
    <source>
        <strain evidence="5 6">LzC2</strain>
    </source>
</reference>
<protein>
    <submittedName>
        <fullName evidence="5">Regulator of RpoS</fullName>
    </submittedName>
</protein>
<evidence type="ECO:0000313" key="5">
    <source>
        <dbReference type="EMBL" id="NNJ26795.1"/>
    </source>
</evidence>
<dbReference type="Pfam" id="PF00072">
    <property type="entry name" value="Response_reg"/>
    <property type="match status" value="1"/>
</dbReference>
<dbReference type="Gene3D" id="3.40.50.2300">
    <property type="match status" value="1"/>
</dbReference>
<dbReference type="SMART" id="SM00448">
    <property type="entry name" value="REC"/>
    <property type="match status" value="1"/>
</dbReference>
<dbReference type="PROSITE" id="PS50110">
    <property type="entry name" value="RESPONSE_REGULATORY"/>
    <property type="match status" value="1"/>
</dbReference>
<dbReference type="InterPro" id="IPR011006">
    <property type="entry name" value="CheY-like_superfamily"/>
</dbReference>
<feature type="compositionally biased region" description="Low complexity" evidence="3">
    <location>
        <begin position="1"/>
        <end position="16"/>
    </location>
</feature>
<dbReference type="Proteomes" id="UP000609651">
    <property type="component" value="Unassembled WGS sequence"/>
</dbReference>
<evidence type="ECO:0000313" key="6">
    <source>
        <dbReference type="Proteomes" id="UP000609651"/>
    </source>
</evidence>
<evidence type="ECO:0000256" key="1">
    <source>
        <dbReference type="ARBA" id="ARBA00022553"/>
    </source>
</evidence>
<dbReference type="InterPro" id="IPR050595">
    <property type="entry name" value="Bact_response_regulator"/>
</dbReference>
<proteinExistence type="predicted"/>
<dbReference type="InterPro" id="IPR001789">
    <property type="entry name" value="Sig_transdc_resp-reg_receiver"/>
</dbReference>
<gene>
    <name evidence="5" type="primary">rssB_4</name>
    <name evidence="5" type="ORF">LzC2_28880</name>
</gene>
<feature type="modified residue" description="4-aspartylphosphate" evidence="2">
    <location>
        <position position="80"/>
    </location>
</feature>
<evidence type="ECO:0000259" key="4">
    <source>
        <dbReference type="PROSITE" id="PS50110"/>
    </source>
</evidence>
<feature type="region of interest" description="Disordered" evidence="3">
    <location>
        <begin position="1"/>
        <end position="26"/>
    </location>
</feature>
<keyword evidence="1 2" id="KW-0597">Phosphoprotein</keyword>
<dbReference type="PANTHER" id="PTHR44591">
    <property type="entry name" value="STRESS RESPONSE REGULATOR PROTEIN 1"/>
    <property type="match status" value="1"/>
</dbReference>
<dbReference type="SUPFAM" id="SSF52172">
    <property type="entry name" value="CheY-like"/>
    <property type="match status" value="1"/>
</dbReference>
<evidence type="ECO:0000256" key="2">
    <source>
        <dbReference type="PROSITE-ProRule" id="PRU00169"/>
    </source>
</evidence>
<dbReference type="EMBL" id="WTPX01000098">
    <property type="protein sequence ID" value="NNJ26795.1"/>
    <property type="molecule type" value="Genomic_DNA"/>
</dbReference>
<name>A0ABX1VH06_9PLAN</name>
<evidence type="ECO:0000256" key="3">
    <source>
        <dbReference type="SAM" id="MobiDB-lite"/>
    </source>
</evidence>
<feature type="domain" description="Response regulatory" evidence="4">
    <location>
        <begin position="26"/>
        <end position="147"/>
    </location>
</feature>
<keyword evidence="6" id="KW-1185">Reference proteome</keyword>
<dbReference type="PANTHER" id="PTHR44591:SF3">
    <property type="entry name" value="RESPONSE REGULATORY DOMAIN-CONTAINING PROTEIN"/>
    <property type="match status" value="1"/>
</dbReference>
<comment type="caution">
    <text evidence="5">The sequence shown here is derived from an EMBL/GenBank/DDBJ whole genome shotgun (WGS) entry which is preliminary data.</text>
</comment>
<accession>A0ABX1VH06</accession>
<sequence length="177" mass="18635">MADPAAAAPQSGGPSPAASPDPGPSKLLIADDNLPNCELLDAVLSEQGHEVAFAHDGAETLEVASAAAEQGAPFDLVLLDIMMPKLSGYEVCQRMKADPALASTPVLMVTALHETGDIEKAVDAGCDDFLSKPINGVELKTRVRSLLRVRHLTNERDRLLAYLSEVDDREKPPGAAA</sequence>